<accession>A0ABP9XI30</accession>
<protein>
    <submittedName>
        <fullName evidence="1">Uncharacterized protein</fullName>
    </submittedName>
</protein>
<dbReference type="EMBL" id="BAABRV010000008">
    <property type="protein sequence ID" value="GAA5534591.1"/>
    <property type="molecule type" value="Genomic_DNA"/>
</dbReference>
<proteinExistence type="predicted"/>
<sequence>MAVAWSPQDLARLLTDAQNGPHYSLRAALALADGQPPPRIAGLVARLTGSKRALWTGIAHVTGTAGPPDDAGLTRLAEWEGQAVRALTPEQLALRLNGRAVGELLLEHVREILWTAGQIAAQADRVRMA</sequence>
<dbReference type="Proteomes" id="UP001404956">
    <property type="component" value="Unassembled WGS sequence"/>
</dbReference>
<organism evidence="1 2">
    <name type="scientific">Deinococcus aluminii</name>
    <dbReference type="NCBI Taxonomy" id="1656885"/>
    <lineage>
        <taxon>Bacteria</taxon>
        <taxon>Thermotogati</taxon>
        <taxon>Deinococcota</taxon>
        <taxon>Deinococci</taxon>
        <taxon>Deinococcales</taxon>
        <taxon>Deinococcaceae</taxon>
        <taxon>Deinococcus</taxon>
    </lineage>
</organism>
<comment type="caution">
    <text evidence="1">The sequence shown here is derived from an EMBL/GenBank/DDBJ whole genome shotgun (WGS) entry which is preliminary data.</text>
</comment>
<reference evidence="1 2" key="1">
    <citation type="submission" date="2024-02" db="EMBL/GenBank/DDBJ databases">
        <title>Deinococcus aluminii NBRC 112889.</title>
        <authorList>
            <person name="Ichikawa N."/>
            <person name="Katano-Makiyama Y."/>
            <person name="Hidaka K."/>
        </authorList>
    </citation>
    <scope>NUCLEOTIDE SEQUENCE [LARGE SCALE GENOMIC DNA]</scope>
    <source>
        <strain evidence="1 2">NBRC 112889</strain>
    </source>
</reference>
<name>A0ABP9XI30_9DEIO</name>
<gene>
    <name evidence="1" type="ORF">Dalu01_03002</name>
</gene>
<evidence type="ECO:0000313" key="1">
    <source>
        <dbReference type="EMBL" id="GAA5534591.1"/>
    </source>
</evidence>
<evidence type="ECO:0000313" key="2">
    <source>
        <dbReference type="Proteomes" id="UP001404956"/>
    </source>
</evidence>
<keyword evidence="2" id="KW-1185">Reference proteome</keyword>